<dbReference type="GO" id="GO:0008168">
    <property type="term" value="F:methyltransferase activity"/>
    <property type="evidence" value="ECO:0007669"/>
    <property type="project" value="UniProtKB-UniRule"/>
</dbReference>
<keyword evidence="11" id="KW-1185">Reference proteome</keyword>
<dbReference type="PANTHER" id="PTHR11103">
    <property type="entry name" value="SLR1189 PROTEIN"/>
    <property type="match status" value="1"/>
</dbReference>
<dbReference type="KEGG" id="pbas:SMSP2_02903"/>
<evidence type="ECO:0000256" key="6">
    <source>
        <dbReference type="ARBA" id="ARBA00022827"/>
    </source>
</evidence>
<organism evidence="10 11">
    <name type="scientific">Limihaloglobus sulfuriphilus</name>
    <dbReference type="NCBI Taxonomy" id="1851148"/>
    <lineage>
        <taxon>Bacteria</taxon>
        <taxon>Pseudomonadati</taxon>
        <taxon>Planctomycetota</taxon>
        <taxon>Phycisphaerae</taxon>
        <taxon>Sedimentisphaerales</taxon>
        <taxon>Sedimentisphaeraceae</taxon>
        <taxon>Limihaloglobus</taxon>
    </lineage>
</organism>
<comment type="cofactor">
    <cofactor evidence="1">
        <name>FAD</name>
        <dbReference type="ChEBI" id="CHEBI:57692"/>
    </cofactor>
</comment>
<keyword evidence="5 8" id="KW-0808">Transferase</keyword>
<gene>
    <name evidence="10" type="primary">yitJ_3</name>
    <name evidence="10" type="ORF">SMSP2_02903</name>
</gene>
<keyword evidence="4" id="KW-0285">Flavoprotein</keyword>
<comment type="cofactor">
    <cofactor evidence="8">
        <name>Zn(2+)</name>
        <dbReference type="ChEBI" id="CHEBI:29105"/>
    </cofactor>
</comment>
<evidence type="ECO:0000256" key="5">
    <source>
        <dbReference type="ARBA" id="ARBA00022679"/>
    </source>
</evidence>
<feature type="binding site" evidence="8">
    <location>
        <position position="274"/>
    </location>
    <ligand>
        <name>Zn(2+)</name>
        <dbReference type="ChEBI" id="CHEBI:29105"/>
    </ligand>
</feature>
<dbReference type="GO" id="GO:0004489">
    <property type="term" value="F:methylenetetrahydrofolate reductase [NAD(P)H] activity"/>
    <property type="evidence" value="ECO:0007669"/>
    <property type="project" value="InterPro"/>
</dbReference>
<keyword evidence="3 8" id="KW-0489">Methyltransferase</keyword>
<dbReference type="PROSITE" id="PS50970">
    <property type="entry name" value="HCY"/>
    <property type="match status" value="1"/>
</dbReference>
<dbReference type="Proteomes" id="UP000188181">
    <property type="component" value="Chromosome"/>
</dbReference>
<dbReference type="GO" id="GO:0035999">
    <property type="term" value="P:tetrahydrofolate interconversion"/>
    <property type="evidence" value="ECO:0007669"/>
    <property type="project" value="UniProtKB-UniPathway"/>
</dbReference>
<proteinExistence type="predicted"/>
<evidence type="ECO:0000313" key="10">
    <source>
        <dbReference type="EMBL" id="AQQ72517.1"/>
    </source>
</evidence>
<reference evidence="11" key="1">
    <citation type="submission" date="2017-02" db="EMBL/GenBank/DDBJ databases">
        <title>Comparative genomics and description of representatives of a novel lineage of planctomycetes thriving in anoxic sediments.</title>
        <authorList>
            <person name="Spring S."/>
            <person name="Bunk B."/>
            <person name="Sproer C."/>
        </authorList>
    </citation>
    <scope>NUCLEOTIDE SEQUENCE [LARGE SCALE GENOMIC DNA]</scope>
    <source>
        <strain evidence="11">SM-Chi-D1</strain>
    </source>
</reference>
<evidence type="ECO:0000256" key="1">
    <source>
        <dbReference type="ARBA" id="ARBA00001974"/>
    </source>
</evidence>
<dbReference type="GO" id="GO:0046872">
    <property type="term" value="F:metal ion binding"/>
    <property type="evidence" value="ECO:0007669"/>
    <property type="project" value="UniProtKB-KW"/>
</dbReference>
<evidence type="ECO:0000256" key="3">
    <source>
        <dbReference type="ARBA" id="ARBA00022603"/>
    </source>
</evidence>
<feature type="binding site" evidence="8">
    <location>
        <position position="209"/>
    </location>
    <ligand>
        <name>Zn(2+)</name>
        <dbReference type="ChEBI" id="CHEBI:29105"/>
    </ligand>
</feature>
<sequence>MNRIFTQKLNKNGLLFGDGAMGTMLYSRGVFVNTCFEHLNVSRPELVRQVHEEYAATGVDFVKSNTFGANRLKLSRYGLGEQTEQIVSAGVKLARESCRPDMMTAASIGPLGVDIGSYDKALRAKAAEVFAEQVKISADAGADVLLFETFSNCDELICAIEAASASCDLEIIAHMTINDSTETDYGSRIDESMRCVCRYENVAAVGLNCSTGPAAMLESIELVRGAVNKPLSVQPNAGYPRNVDGRTLYMCTPEYMAEYAKRFYEKGAQVIGGCCGTTPEHIAAIINAVRPIKKSVTYKQPAIKIPAELAERLEPAPLETKSQFGAKLAAGEKVISIEVSPPRGFELSALIEKAKLCKDRGACTINIPDGPRASSRLSAMVTALMIEQQCGIETILHFCCRDRNIIGMQSDLLGIQATGLRNMLIVTGDPPKLGDFPDATAVFDLDSIALIKVIRELNRGIDIAGKSLGRRLELVIGAGANPAAAEPEREIQRYRQKIDAGAEYFVTQPVFDDESLLRFLDAAGGSVPVIAGIWPFSSLKNAEFMANEVPGVSVPERLLERMSKLKSREDAIKTGIDISREMISRIEDTVAGFAVSAPFGNVNIALEAAGL</sequence>
<dbReference type="GO" id="GO:0032259">
    <property type="term" value="P:methylation"/>
    <property type="evidence" value="ECO:0007669"/>
    <property type="project" value="UniProtKB-KW"/>
</dbReference>
<evidence type="ECO:0000256" key="4">
    <source>
        <dbReference type="ARBA" id="ARBA00022630"/>
    </source>
</evidence>
<evidence type="ECO:0000256" key="2">
    <source>
        <dbReference type="ARBA" id="ARBA00004777"/>
    </source>
</evidence>
<dbReference type="Gene3D" id="3.20.20.220">
    <property type="match status" value="1"/>
</dbReference>
<evidence type="ECO:0000256" key="8">
    <source>
        <dbReference type="PROSITE-ProRule" id="PRU00333"/>
    </source>
</evidence>
<dbReference type="CDD" id="cd00537">
    <property type="entry name" value="MTHFR"/>
    <property type="match status" value="1"/>
</dbReference>
<dbReference type="SUPFAM" id="SSF82282">
    <property type="entry name" value="Homocysteine S-methyltransferase"/>
    <property type="match status" value="1"/>
</dbReference>
<keyword evidence="6" id="KW-0274">FAD</keyword>
<keyword evidence="8" id="KW-0862">Zinc</keyword>
<dbReference type="AlphaFoldDB" id="A0A1Q2MJB1"/>
<evidence type="ECO:0000259" key="9">
    <source>
        <dbReference type="PROSITE" id="PS50970"/>
    </source>
</evidence>
<dbReference type="InterPro" id="IPR003171">
    <property type="entry name" value="Mehydrof_redctse-like"/>
</dbReference>
<evidence type="ECO:0000256" key="7">
    <source>
        <dbReference type="ARBA" id="ARBA00023002"/>
    </source>
</evidence>
<protein>
    <submittedName>
        <fullName evidence="10">Bifunctional homocysteine S-methyltransferase/5,10-methylenetetrahydrofolate reductase</fullName>
    </submittedName>
</protein>
<dbReference type="GO" id="GO:0006555">
    <property type="term" value="P:methionine metabolic process"/>
    <property type="evidence" value="ECO:0007669"/>
    <property type="project" value="InterPro"/>
</dbReference>
<comment type="pathway">
    <text evidence="2">One-carbon metabolism; tetrahydrofolate interconversion.</text>
</comment>
<dbReference type="NCBIfam" id="NF006396">
    <property type="entry name" value="PRK08645.1"/>
    <property type="match status" value="1"/>
</dbReference>
<dbReference type="UniPathway" id="UPA00193"/>
<dbReference type="STRING" id="1851148.SMSP2_02903"/>
<dbReference type="InterPro" id="IPR029041">
    <property type="entry name" value="FAD-linked_oxidoreductase-like"/>
</dbReference>
<feature type="domain" description="Hcy-binding" evidence="9">
    <location>
        <begin position="3"/>
        <end position="289"/>
    </location>
</feature>
<dbReference type="SUPFAM" id="SSF51730">
    <property type="entry name" value="FAD-linked oxidoreductase"/>
    <property type="match status" value="1"/>
</dbReference>
<dbReference type="RefSeq" id="WP_146684699.1">
    <property type="nucleotide sequence ID" value="NZ_CP019646.1"/>
</dbReference>
<keyword evidence="8" id="KW-0479">Metal-binding</keyword>
<dbReference type="Gene3D" id="3.20.20.330">
    <property type="entry name" value="Homocysteine-binding-like domain"/>
    <property type="match status" value="1"/>
</dbReference>
<dbReference type="OrthoDB" id="9812555at2"/>
<dbReference type="EMBL" id="CP019646">
    <property type="protein sequence ID" value="AQQ72517.1"/>
    <property type="molecule type" value="Genomic_DNA"/>
</dbReference>
<dbReference type="PANTHER" id="PTHR11103:SF18">
    <property type="entry name" value="SLR1189 PROTEIN"/>
    <property type="match status" value="1"/>
</dbReference>
<keyword evidence="7" id="KW-0560">Oxidoreductase</keyword>
<dbReference type="InterPro" id="IPR036589">
    <property type="entry name" value="HCY_dom_sf"/>
</dbReference>
<name>A0A1Q2MJB1_9BACT</name>
<evidence type="ECO:0000313" key="11">
    <source>
        <dbReference type="Proteomes" id="UP000188181"/>
    </source>
</evidence>
<accession>A0A1Q2MJB1</accession>
<dbReference type="Pfam" id="PF02574">
    <property type="entry name" value="S-methyl_trans"/>
    <property type="match status" value="1"/>
</dbReference>
<feature type="binding site" evidence="8">
    <location>
        <position position="275"/>
    </location>
    <ligand>
        <name>Zn(2+)</name>
        <dbReference type="ChEBI" id="CHEBI:29105"/>
    </ligand>
</feature>
<dbReference type="Pfam" id="PF02219">
    <property type="entry name" value="MTHFR"/>
    <property type="match status" value="1"/>
</dbReference>
<dbReference type="InterPro" id="IPR003726">
    <property type="entry name" value="HCY_dom"/>
</dbReference>